<dbReference type="OrthoDB" id="3902330at2759"/>
<feature type="region of interest" description="Disordered" evidence="1">
    <location>
        <begin position="582"/>
        <end position="603"/>
    </location>
</feature>
<proteinExistence type="predicted"/>
<evidence type="ECO:0000313" key="3">
    <source>
        <dbReference type="Proteomes" id="UP000016933"/>
    </source>
</evidence>
<reference evidence="2 3" key="2">
    <citation type="journal article" date="2012" name="PLoS Pathog.">
        <title>Diverse lifestyles and strategies of plant pathogenesis encoded in the genomes of eighteen Dothideomycetes fungi.</title>
        <authorList>
            <person name="Ohm R.A."/>
            <person name="Feau N."/>
            <person name="Henrissat B."/>
            <person name="Schoch C.L."/>
            <person name="Horwitz B.A."/>
            <person name="Barry K.W."/>
            <person name="Condon B.J."/>
            <person name="Copeland A.C."/>
            <person name="Dhillon B."/>
            <person name="Glaser F."/>
            <person name="Hesse C.N."/>
            <person name="Kosti I."/>
            <person name="LaButti K."/>
            <person name="Lindquist E.A."/>
            <person name="Lucas S."/>
            <person name="Salamov A.A."/>
            <person name="Bradshaw R.E."/>
            <person name="Ciuffetti L."/>
            <person name="Hamelin R.C."/>
            <person name="Kema G.H.J."/>
            <person name="Lawrence C."/>
            <person name="Scott J.A."/>
            <person name="Spatafora J.W."/>
            <person name="Turgeon B.G."/>
            <person name="de Wit P.J.G.M."/>
            <person name="Zhong S."/>
            <person name="Goodwin S.B."/>
            <person name="Grigoriev I.V."/>
        </authorList>
    </citation>
    <scope>NUCLEOTIDE SEQUENCE [LARGE SCALE GENOMIC DNA]</scope>
    <source>
        <strain evidence="3">NZE10 / CBS 128990</strain>
    </source>
</reference>
<feature type="region of interest" description="Disordered" evidence="1">
    <location>
        <begin position="56"/>
        <end position="125"/>
    </location>
</feature>
<feature type="compositionally biased region" description="Basic residues" evidence="1">
    <location>
        <begin position="88"/>
        <end position="122"/>
    </location>
</feature>
<dbReference type="AlphaFoldDB" id="N1PG80"/>
<dbReference type="EMBL" id="KB446542">
    <property type="protein sequence ID" value="EME41382.1"/>
    <property type="molecule type" value="Genomic_DNA"/>
</dbReference>
<name>N1PG80_DOTSN</name>
<dbReference type="eggNOG" id="ENOG502RM5T">
    <property type="taxonomic scope" value="Eukaryota"/>
</dbReference>
<dbReference type="OMA" id="NDTARYH"/>
<reference evidence="3" key="1">
    <citation type="journal article" date="2012" name="PLoS Genet.">
        <title>The genomes of the fungal plant pathogens Cladosporium fulvum and Dothistroma septosporum reveal adaptation to different hosts and lifestyles but also signatures of common ancestry.</title>
        <authorList>
            <person name="de Wit P.J.G.M."/>
            <person name="van der Burgt A."/>
            <person name="Oekmen B."/>
            <person name="Stergiopoulos I."/>
            <person name="Abd-Elsalam K.A."/>
            <person name="Aerts A.L."/>
            <person name="Bahkali A.H."/>
            <person name="Beenen H.G."/>
            <person name="Chettri P."/>
            <person name="Cox M.P."/>
            <person name="Datema E."/>
            <person name="de Vries R.P."/>
            <person name="Dhillon B."/>
            <person name="Ganley A.R."/>
            <person name="Griffiths S.A."/>
            <person name="Guo Y."/>
            <person name="Hamelin R.C."/>
            <person name="Henrissat B."/>
            <person name="Kabir M.S."/>
            <person name="Jashni M.K."/>
            <person name="Kema G."/>
            <person name="Klaubauf S."/>
            <person name="Lapidus A."/>
            <person name="Levasseur A."/>
            <person name="Lindquist E."/>
            <person name="Mehrabi R."/>
            <person name="Ohm R.A."/>
            <person name="Owen T.J."/>
            <person name="Salamov A."/>
            <person name="Schwelm A."/>
            <person name="Schijlen E."/>
            <person name="Sun H."/>
            <person name="van den Burg H.A."/>
            <person name="van Ham R.C.H.J."/>
            <person name="Zhang S."/>
            <person name="Goodwin S.B."/>
            <person name="Grigoriev I.V."/>
            <person name="Collemare J."/>
            <person name="Bradshaw R.E."/>
        </authorList>
    </citation>
    <scope>NUCLEOTIDE SEQUENCE [LARGE SCALE GENOMIC DNA]</scope>
    <source>
        <strain evidence="3">NZE10 / CBS 128990</strain>
    </source>
</reference>
<evidence type="ECO:0000313" key="2">
    <source>
        <dbReference type="EMBL" id="EME41382.1"/>
    </source>
</evidence>
<sequence length="668" mass="75045">MFRNLSCPGPQPLSPRRRHPARQERGFESGSHWARASTDFDEFHGDLDLSIHHTTSQFSVSRTEQTSSTADPTDNRFGGLATPPPAHVRARNHQPAAGRRRPRNSRGTKQAKKRRDARRNERKHAVQMLDEQLSKDIDEILANACISTPPRAGRPLPTPIWPTTPVSHPPPELSSLPPLPPTPPQLPALEFNQWDTKEFPSLTWQLPSFAQRPSQLSPIVPDWCPYIPSLMSNRAWSGKVPSFTDLSHLPERKPSTPKIETQRQLRPWTTDLVLRPRKQSRFFPTSQFPQPIVKLPPTACNLHRSDQAMQKPLTTAWNLRSMSVEAQVTTSMGGKLVMPARDPPSSTNRAELPSAANLWHILINEKLESLRPQIRGSGSCWETEHDQGGGVALPATPDEQTQPFELDSRQVPYVHTNSLTGHANDTARYHLDCSRDQNITDTAIHSEETFMARTGATSNHELAAMPWPLIARLQTPHASCTKTPELHFIDNADNGHTNTDADDLARSTDQLESEQSLFGTQPSPVHNNEQSTCDLATFLKMEHVGNCWCTECCEEPELVDEEPQSPICLNEEEEEGWMTWDSTEDESTSLGTAPSAEPDQAFEDEKEIARHPCIRTPEWDELYPCVPKQLRVESLVGTEPEEDAEFLGYYDDGPALARGNDYDWLWAL</sequence>
<feature type="compositionally biased region" description="Polar residues" evidence="1">
    <location>
        <begin position="56"/>
        <end position="72"/>
    </location>
</feature>
<evidence type="ECO:0000256" key="1">
    <source>
        <dbReference type="SAM" id="MobiDB-lite"/>
    </source>
</evidence>
<keyword evidence="3" id="KW-1185">Reference proteome</keyword>
<dbReference type="HOGENOM" id="CLU_411039_0_0_1"/>
<gene>
    <name evidence="2" type="ORF">DOTSEDRAFT_26559</name>
</gene>
<accession>N1PG80</accession>
<feature type="region of interest" description="Disordered" evidence="1">
    <location>
        <begin position="1"/>
        <end position="33"/>
    </location>
</feature>
<feature type="region of interest" description="Disordered" evidence="1">
    <location>
        <begin position="508"/>
        <end position="528"/>
    </location>
</feature>
<organism evidence="2 3">
    <name type="scientific">Dothistroma septosporum (strain NZE10 / CBS 128990)</name>
    <name type="common">Red band needle blight fungus</name>
    <name type="synonym">Mycosphaerella pini</name>
    <dbReference type="NCBI Taxonomy" id="675120"/>
    <lineage>
        <taxon>Eukaryota</taxon>
        <taxon>Fungi</taxon>
        <taxon>Dikarya</taxon>
        <taxon>Ascomycota</taxon>
        <taxon>Pezizomycotina</taxon>
        <taxon>Dothideomycetes</taxon>
        <taxon>Dothideomycetidae</taxon>
        <taxon>Mycosphaerellales</taxon>
        <taxon>Mycosphaerellaceae</taxon>
        <taxon>Dothistroma</taxon>
    </lineage>
</organism>
<protein>
    <submittedName>
        <fullName evidence="2">Uncharacterized protein</fullName>
    </submittedName>
</protein>
<dbReference type="Proteomes" id="UP000016933">
    <property type="component" value="Unassembled WGS sequence"/>
</dbReference>